<accession>A0A8H3PES3</accession>
<name>A0A8H3PES3_9LECA</name>
<evidence type="ECO:0000313" key="1">
    <source>
        <dbReference type="EMBL" id="CAF9938794.1"/>
    </source>
</evidence>
<proteinExistence type="predicted"/>
<dbReference type="Proteomes" id="UP000664521">
    <property type="component" value="Unassembled WGS sequence"/>
</dbReference>
<gene>
    <name evidence="1" type="ORF">HETSPECPRED_001383</name>
</gene>
<dbReference type="AlphaFoldDB" id="A0A8H3PES3"/>
<organism evidence="1 2">
    <name type="scientific">Heterodermia speciosa</name>
    <dbReference type="NCBI Taxonomy" id="116794"/>
    <lineage>
        <taxon>Eukaryota</taxon>
        <taxon>Fungi</taxon>
        <taxon>Dikarya</taxon>
        <taxon>Ascomycota</taxon>
        <taxon>Pezizomycotina</taxon>
        <taxon>Lecanoromycetes</taxon>
        <taxon>OSLEUM clade</taxon>
        <taxon>Lecanoromycetidae</taxon>
        <taxon>Caliciales</taxon>
        <taxon>Physciaceae</taxon>
        <taxon>Heterodermia</taxon>
    </lineage>
</organism>
<comment type="caution">
    <text evidence="1">The sequence shown here is derived from an EMBL/GenBank/DDBJ whole genome shotgun (WGS) entry which is preliminary data.</text>
</comment>
<keyword evidence="2" id="KW-1185">Reference proteome</keyword>
<protein>
    <submittedName>
        <fullName evidence="1">Uncharacterized protein</fullName>
    </submittedName>
</protein>
<reference evidence="1" key="1">
    <citation type="submission" date="2021-03" db="EMBL/GenBank/DDBJ databases">
        <authorList>
            <person name="Tagirdzhanova G."/>
        </authorList>
    </citation>
    <scope>NUCLEOTIDE SEQUENCE</scope>
</reference>
<dbReference type="EMBL" id="CAJPDS010000120">
    <property type="protein sequence ID" value="CAF9938794.1"/>
    <property type="molecule type" value="Genomic_DNA"/>
</dbReference>
<sequence length="232" mass="26820">MHCPPLRILQSSNLVMWNRWSSYRKTLEIQHVMKHSEKLLETLYKLYIHPVISTEANLKVRKLVQGLSVGSNLIKKNRILRKVTAICLEQSPGDKLVFFINGIDGFTAVESVWRQVLIIAKAASIEITFGVVESYFRLRLATDFVTPLKTDEFLKKVSQGWNLIPDEDTPDQNPRFCALFNLEDMIQSFDLSELSRPPLHHAFITCWRALEENRELVKNALKDRYHGGRNRG</sequence>
<evidence type="ECO:0000313" key="2">
    <source>
        <dbReference type="Proteomes" id="UP000664521"/>
    </source>
</evidence>